<name>A0A8S5TSD0_9CAUD</name>
<sequence>MTNYDAISARIYPYNVDGNLIAIACVDAGIEQEDEYSVEAKKPVAKAAIDVLKQLIVLTSESNGGYSLGYDVNELRRRIHALAKDNGFADIAVEFNPRPKVMFL</sequence>
<proteinExistence type="predicted"/>
<dbReference type="Pfam" id="PF20449">
    <property type="entry name" value="DUF6706"/>
    <property type="match status" value="1"/>
</dbReference>
<dbReference type="EMBL" id="BK015918">
    <property type="protein sequence ID" value="DAF85124.1"/>
    <property type="molecule type" value="Genomic_DNA"/>
</dbReference>
<protein>
    <submittedName>
        <fullName evidence="1">Uncharacterized protein</fullName>
    </submittedName>
</protein>
<evidence type="ECO:0000313" key="1">
    <source>
        <dbReference type="EMBL" id="DAF85124.1"/>
    </source>
</evidence>
<accession>A0A8S5TSD0</accession>
<dbReference type="InterPro" id="IPR046552">
    <property type="entry name" value="DUF6706"/>
</dbReference>
<reference evidence="1" key="1">
    <citation type="journal article" date="2021" name="Proc. Natl. Acad. Sci. U.S.A.">
        <title>A Catalog of Tens of Thousands of Viruses from Human Metagenomes Reveals Hidden Associations with Chronic Diseases.</title>
        <authorList>
            <person name="Tisza M.J."/>
            <person name="Buck C.B."/>
        </authorList>
    </citation>
    <scope>NUCLEOTIDE SEQUENCE</scope>
    <source>
        <strain evidence="1">Ctxdc10</strain>
    </source>
</reference>
<organism evidence="1">
    <name type="scientific">Siphoviridae sp. ctxdc10</name>
    <dbReference type="NCBI Taxonomy" id="2825740"/>
    <lineage>
        <taxon>Viruses</taxon>
        <taxon>Duplodnaviria</taxon>
        <taxon>Heunggongvirae</taxon>
        <taxon>Uroviricota</taxon>
        <taxon>Caudoviricetes</taxon>
    </lineage>
</organism>